<dbReference type="InterPro" id="IPR050768">
    <property type="entry name" value="UPF0353/GerABKA_families"/>
</dbReference>
<dbReference type="SUPFAM" id="SSF48452">
    <property type="entry name" value="TPR-like"/>
    <property type="match status" value="1"/>
</dbReference>
<dbReference type="PANTHER" id="PTHR22550:SF14">
    <property type="entry name" value="VWFA DOMAIN-CONTAINING PROTEIN"/>
    <property type="match status" value="1"/>
</dbReference>
<dbReference type="PROSITE" id="PS50234">
    <property type="entry name" value="VWFA"/>
    <property type="match status" value="1"/>
</dbReference>
<name>A0A401JFS6_9PROT</name>
<comment type="caution">
    <text evidence="5">The sequence shown here is derived from an EMBL/GenBank/DDBJ whole genome shotgun (WGS) entry which is preliminary data.</text>
</comment>
<feature type="region of interest" description="Disordered" evidence="2">
    <location>
        <begin position="460"/>
        <end position="601"/>
    </location>
</feature>
<evidence type="ECO:0000259" key="4">
    <source>
        <dbReference type="PROSITE" id="PS50234"/>
    </source>
</evidence>
<feature type="compositionally biased region" description="Polar residues" evidence="2">
    <location>
        <begin position="507"/>
        <end position="520"/>
    </location>
</feature>
<dbReference type="SUPFAM" id="SSF53300">
    <property type="entry name" value="vWA-like"/>
    <property type="match status" value="1"/>
</dbReference>
<reference evidence="5 6" key="1">
    <citation type="journal article" date="2019" name="Front. Microbiol.">
        <title>Genomes of Neutrophilic Sulfur-Oxidizing Chemolithoautotrophs Representing 9 Proteobacterial Species From 8 Genera.</title>
        <authorList>
            <person name="Watanabe T."/>
            <person name="Kojima H."/>
            <person name="Umezawa K."/>
            <person name="Hori C."/>
            <person name="Takasuka T.E."/>
            <person name="Kato Y."/>
            <person name="Fukui M."/>
        </authorList>
    </citation>
    <scope>NUCLEOTIDE SEQUENCE [LARGE SCALE GENOMIC DNA]</scope>
    <source>
        <strain evidence="5 6">TTN</strain>
    </source>
</reference>
<feature type="repeat" description="TPR" evidence="1">
    <location>
        <begin position="411"/>
        <end position="444"/>
    </location>
</feature>
<keyword evidence="3" id="KW-0812">Transmembrane</keyword>
<dbReference type="Gene3D" id="3.40.50.410">
    <property type="entry name" value="von Willebrand factor, type A domain"/>
    <property type="match status" value="1"/>
</dbReference>
<evidence type="ECO:0000313" key="6">
    <source>
        <dbReference type="Proteomes" id="UP000286806"/>
    </source>
</evidence>
<dbReference type="InterPro" id="IPR002035">
    <property type="entry name" value="VWF_A"/>
</dbReference>
<proteinExistence type="predicted"/>
<feature type="compositionally biased region" description="Low complexity" evidence="2">
    <location>
        <begin position="461"/>
        <end position="506"/>
    </location>
</feature>
<dbReference type="RefSeq" id="WP_124705230.1">
    <property type="nucleotide sequence ID" value="NZ_BGOW01000020.1"/>
</dbReference>
<accession>A0A401JFS6</accession>
<dbReference type="OrthoDB" id="9807628at2"/>
<keyword evidence="1" id="KW-0802">TPR repeat</keyword>
<dbReference type="PROSITE" id="PS50005">
    <property type="entry name" value="TPR"/>
    <property type="match status" value="1"/>
</dbReference>
<dbReference type="Pfam" id="PF13519">
    <property type="entry name" value="VWA_2"/>
    <property type="match status" value="1"/>
</dbReference>
<dbReference type="EMBL" id="BGOW01000020">
    <property type="protein sequence ID" value="GBL46443.1"/>
    <property type="molecule type" value="Genomic_DNA"/>
</dbReference>
<dbReference type="SMART" id="SM00028">
    <property type="entry name" value="TPR"/>
    <property type="match status" value="1"/>
</dbReference>
<dbReference type="Proteomes" id="UP000286806">
    <property type="component" value="Unassembled WGS sequence"/>
</dbReference>
<dbReference type="InterPro" id="IPR011990">
    <property type="entry name" value="TPR-like_helical_dom_sf"/>
</dbReference>
<dbReference type="AlphaFoldDB" id="A0A401JFS6"/>
<gene>
    <name evidence="5" type="ORF">SFMTTN_2257</name>
</gene>
<feature type="compositionally biased region" description="Low complexity" evidence="2">
    <location>
        <begin position="528"/>
        <end position="567"/>
    </location>
</feature>
<evidence type="ECO:0000313" key="5">
    <source>
        <dbReference type="EMBL" id="GBL46443.1"/>
    </source>
</evidence>
<sequence>MEMISAFHFLRPLWLLALLPLILLLWLMWRRRLVSRSWQRVVDPRLLAHLLIGKNARQGPWAMVAVGLGGVLAIVALAGPAWQKLAQPVFRQQSALVLVLDLSRSMDATDIKPSRLERAKLKLRDILNQQKEGETALIVYAAAPFVVSPLTTDAQTIVSQLEVLTPALMPAQGSHPGRAIGLAQKLLKQAGVAHGGVLLITDGLNGSESDSLKTAISHLVEAGHRLSVLGVGTPTGAPIPNPAGGFVTNDSGAIVIPRLDDARLATLAHQGHGAYRRLSPDDSDFHALLAPFKLPLGQQQDIKVHGLMSDQWRDEGPWLLLPLLLLGALAFRRGYLVVLLLIILPQTHPVYASGWSSLWQRDDQRGQQAMDAKQPQLAAKLFHDPQWRAAADYRAGNYQAALDSLKGIDTAEADYNRGNALAQLGRLPEALQAYDAALKRDPKLGDASYNRNLVEKLLKTQQQKNQQKNQQQSQQNAGNPQHSSQNGQQGKSSGQSPQSAQGNQQSKNESGQSGQNQGNTDKQKPGAGQQQNNTSGQTGTQRPDQAAPAQAQGQAQPLPQAADQNPASSGNAQVATDAQQRKQLQQADEQWLRRIPDDPGGLWRRKFLYQYKQHQQFQQSEKQPW</sequence>
<dbReference type="PANTHER" id="PTHR22550">
    <property type="entry name" value="SPORE GERMINATION PROTEIN"/>
    <property type="match status" value="1"/>
</dbReference>
<dbReference type="InterPro" id="IPR036465">
    <property type="entry name" value="vWFA_dom_sf"/>
</dbReference>
<dbReference type="Gene3D" id="1.25.40.10">
    <property type="entry name" value="Tetratricopeptide repeat domain"/>
    <property type="match status" value="1"/>
</dbReference>
<dbReference type="InterPro" id="IPR019734">
    <property type="entry name" value="TPR_rpt"/>
</dbReference>
<keyword evidence="3" id="KW-1133">Transmembrane helix</keyword>
<evidence type="ECO:0000256" key="3">
    <source>
        <dbReference type="SAM" id="Phobius"/>
    </source>
</evidence>
<feature type="domain" description="VWFA" evidence="4">
    <location>
        <begin position="95"/>
        <end position="232"/>
    </location>
</feature>
<feature type="transmembrane region" description="Helical" evidence="3">
    <location>
        <begin position="12"/>
        <end position="29"/>
    </location>
</feature>
<organism evidence="5 6">
    <name type="scientific">Sulfuriferula multivorans</name>
    <dbReference type="NCBI Taxonomy" id="1559896"/>
    <lineage>
        <taxon>Bacteria</taxon>
        <taxon>Pseudomonadati</taxon>
        <taxon>Pseudomonadota</taxon>
        <taxon>Betaproteobacteria</taxon>
        <taxon>Nitrosomonadales</taxon>
        <taxon>Sulfuricellaceae</taxon>
        <taxon>Sulfuriferula</taxon>
    </lineage>
</organism>
<evidence type="ECO:0000256" key="2">
    <source>
        <dbReference type="SAM" id="MobiDB-lite"/>
    </source>
</evidence>
<evidence type="ECO:0000256" key="1">
    <source>
        <dbReference type="PROSITE-ProRule" id="PRU00339"/>
    </source>
</evidence>
<keyword evidence="6" id="KW-1185">Reference proteome</keyword>
<dbReference type="Pfam" id="PF00515">
    <property type="entry name" value="TPR_1"/>
    <property type="match status" value="1"/>
</dbReference>
<protein>
    <submittedName>
        <fullName evidence="5">TPR domain protein in aerotolerance operon</fullName>
    </submittedName>
</protein>
<feature type="transmembrane region" description="Helical" evidence="3">
    <location>
        <begin position="61"/>
        <end position="82"/>
    </location>
</feature>
<feature type="compositionally biased region" description="Polar residues" evidence="2">
    <location>
        <begin position="568"/>
        <end position="588"/>
    </location>
</feature>
<keyword evidence="3" id="KW-0472">Membrane</keyword>
<dbReference type="PROSITE" id="PS50293">
    <property type="entry name" value="TPR_REGION"/>
    <property type="match status" value="1"/>
</dbReference>
<dbReference type="SMART" id="SM00327">
    <property type="entry name" value="VWA"/>
    <property type="match status" value="1"/>
</dbReference>